<sequence>MSYNAYTPRTKLGHPSASPSPLRQASTLSNGSSTRSNDAPSRSSTQSSSASTGFGAALGHRRGLSEATVLSQPRTESYYGGSEDSSAGANPYANLRKALRPLSQAPQSSPPPSPEKEKRPVTPTGSPTRSFSHNRSQSVENIRYRPFDGPASPTSPTSPASPPSKPRPLSIAVSRADSIRAPARDHSARPLSAHLEKPVLQSLHKSATGHLRTLSKFAASGSEDDFSIKSPEQEVVGLHGRRRLQRTDQQRGKKTQSSWARTNWMDQQRQFLQAYEYLCHIGEAKEWMEDIIDAELPPAVELEEALRNGVTLAEIVQAIKGHPLRIFRDPKLQYRHSNNYAHFFNFLADVELPDLFQFELIDLYEKKNVPKVIYCIHALSWLLFRKGIVDFRIGNLVGKLQFEHHELEATQKGLDKSGVSMPNFSGVSANFNVEPEPEPEPVESEDDRIDRELGENEAMILDLQAQMRGALVRMRLGDMMQELWDHEHLIADLQSRIRGDWARQIATYRLDMRRFAVTLQSAARGYLVRSRKRGEEGFWRDNTAQVLKVQNLFRGRKARAQVQYTKSKIEQHDHGIRQFQAAIRGALERLRVGNRYAETRDTEPATVHIQAMIRGALLRHRVDREWAELQANEAYIADFQAVSRAALLRQELRADQEGLRQHENVVTLLQAAARGILARKQNAEMQDQLVSTSVDWSAVQSKIRGDAARISFGQLMSALYAEEPQITDLQSKIRGTNYRVAFGQMMSALYAEEPQVTDIQSKIRGNASRVAFGLTMSALYAEEPHVTDLQAIARGGRVRSETADTLAQLSGQEATILSLQAYIRGFLSRQRHFSNLKALQTQTPAFVDLQSASRGFVQRQRTYDILCQLNAQEPEITQLQGDARGMLLRMEIGMQLGQLEEHEEAVVELQAFARGVLVRHKHAEKQQFYRENMEKVIKLQSFVRGRQQGEAYKSLTSGKNPPVSTVKNFVHLLNDSDIDFDEEIEFERLRKTVVQHVRQNELAEQYVDQLDIKIALLVKNKITLDEVVKHQKHFGGHVGTLLSSKDISSKDPFDLKALNKTSRRKLEQYQELFFTLQTQPQYLARLFRRIREQRLEEKDTKRIEQLTMSMFGLAQKRREEYWLLKLMARSLREEVDRCATLQEFTRGNFFWTRLFGSFVRSPRDRKFLKELLGAVIRENIIDNEELDLESDPMQIYKSAINNEELRTGQRSRRDPNVTRDMALKDQETRATFIHNLQDLRDVADQYFAMLEEVLHRMPYGVRYIVQQMFEELRQKFPYEPQEQLLQVAGHWLWRSYIQPALAQPQHWGVVDRGLSNVMGRNLNAVNKVLGQVAAGRLFGGEDLYLQPLNSYVTEAIDRLQDIWVNLIDVRDAEAYFEIDEFNDLFARTKPTLYIKLADVFAIHNLVIDDLSTLCPSQDDPLREVVRELGSAKNNENELLHVSSTEITLTLNPKFHEQEDPDAHLKSLFMETKRYALYIIRVQTGANLTEILCKPVTPQDEDRWDALVREEVAAQRKDRNRKHSAVRSSAASTYTTDMGSNSVLELDYPTLKQYCLENMVQLQRAGRISPHNNYQDLLNAIAVDIRTKHRRRMERAREMEGVRTTLAALDEKAHFLEQQLKSYNDYIEQAMVTLQSKKGKKKFLLPFTRQYNHMRELKSTGRAYRFGSFKYSARNLAQKGILVSWSGYAESAWDRLELTVSSNQTGIFEIQGSQGSMMIPGAFAEVPLDGLLQAQFDNHQFMNLFGEGRDGSGNGAVRVNVNLFLHLIFKKFYRDE</sequence>
<organism evidence="5 6">
    <name type="scientific">Didymella exigua CBS 183.55</name>
    <dbReference type="NCBI Taxonomy" id="1150837"/>
    <lineage>
        <taxon>Eukaryota</taxon>
        <taxon>Fungi</taxon>
        <taxon>Dikarya</taxon>
        <taxon>Ascomycota</taxon>
        <taxon>Pezizomycotina</taxon>
        <taxon>Dothideomycetes</taxon>
        <taxon>Pleosporomycetidae</taxon>
        <taxon>Pleosporales</taxon>
        <taxon>Pleosporineae</taxon>
        <taxon>Didymellaceae</taxon>
        <taxon>Didymella</taxon>
    </lineage>
</organism>
<keyword evidence="1" id="KW-0175">Coiled coil</keyword>
<dbReference type="InterPro" id="IPR036872">
    <property type="entry name" value="CH_dom_sf"/>
</dbReference>
<evidence type="ECO:0000259" key="4">
    <source>
        <dbReference type="PROSITE" id="PS50021"/>
    </source>
</evidence>
<evidence type="ECO:0000313" key="6">
    <source>
        <dbReference type="Proteomes" id="UP000800082"/>
    </source>
</evidence>
<dbReference type="CDD" id="cd21206">
    <property type="entry name" value="CH_IQGAP"/>
    <property type="match status" value="1"/>
</dbReference>
<dbReference type="InterPro" id="IPR001715">
    <property type="entry name" value="CH_dom"/>
</dbReference>
<dbReference type="Gene3D" id="1.10.418.10">
    <property type="entry name" value="Calponin-like domain"/>
    <property type="match status" value="1"/>
</dbReference>
<proteinExistence type="predicted"/>
<dbReference type="Gene3D" id="1.10.506.10">
    <property type="entry name" value="GTPase Activation - p120gap, domain 1"/>
    <property type="match status" value="1"/>
</dbReference>
<dbReference type="SUPFAM" id="SSF47576">
    <property type="entry name" value="Calponin-homology domain, CH-domain"/>
    <property type="match status" value="1"/>
</dbReference>
<dbReference type="PROSITE" id="PS50096">
    <property type="entry name" value="IQ"/>
    <property type="match status" value="9"/>
</dbReference>
<name>A0A6A5RQF5_9PLEO</name>
<dbReference type="Pfam" id="PF00612">
    <property type="entry name" value="IQ"/>
    <property type="match status" value="1"/>
</dbReference>
<evidence type="ECO:0000256" key="1">
    <source>
        <dbReference type="SAM" id="Coils"/>
    </source>
</evidence>
<feature type="domain" description="Calponin-homology (CH)" evidence="4">
    <location>
        <begin position="278"/>
        <end position="383"/>
    </location>
</feature>
<dbReference type="OrthoDB" id="775356at2759"/>
<reference evidence="5" key="1">
    <citation type="journal article" date="2020" name="Stud. Mycol.">
        <title>101 Dothideomycetes genomes: a test case for predicting lifestyles and emergence of pathogens.</title>
        <authorList>
            <person name="Haridas S."/>
            <person name="Albert R."/>
            <person name="Binder M."/>
            <person name="Bloem J."/>
            <person name="Labutti K."/>
            <person name="Salamov A."/>
            <person name="Andreopoulos B."/>
            <person name="Baker S."/>
            <person name="Barry K."/>
            <person name="Bills G."/>
            <person name="Bluhm B."/>
            <person name="Cannon C."/>
            <person name="Castanera R."/>
            <person name="Culley D."/>
            <person name="Daum C."/>
            <person name="Ezra D."/>
            <person name="Gonzalez J."/>
            <person name="Henrissat B."/>
            <person name="Kuo A."/>
            <person name="Liang C."/>
            <person name="Lipzen A."/>
            <person name="Lutzoni F."/>
            <person name="Magnuson J."/>
            <person name="Mondo S."/>
            <person name="Nolan M."/>
            <person name="Ohm R."/>
            <person name="Pangilinan J."/>
            <person name="Park H.-J."/>
            <person name="Ramirez L."/>
            <person name="Alfaro M."/>
            <person name="Sun H."/>
            <person name="Tritt A."/>
            <person name="Yoshinaga Y."/>
            <person name="Zwiers L.-H."/>
            <person name="Turgeon B."/>
            <person name="Goodwin S."/>
            <person name="Spatafora J."/>
            <person name="Crous P."/>
            <person name="Grigoriev I."/>
        </authorList>
    </citation>
    <scope>NUCLEOTIDE SEQUENCE</scope>
    <source>
        <strain evidence="5">CBS 183.55</strain>
    </source>
</reference>
<feature type="coiled-coil region" evidence="1">
    <location>
        <begin position="1598"/>
        <end position="1625"/>
    </location>
</feature>
<dbReference type="Pfam" id="PF03836">
    <property type="entry name" value="RasGAP_C"/>
    <property type="match status" value="1"/>
</dbReference>
<feature type="compositionally biased region" description="Polar residues" evidence="2">
    <location>
        <begin position="17"/>
        <end position="40"/>
    </location>
</feature>
<dbReference type="PROSITE" id="PS50021">
    <property type="entry name" value="CH"/>
    <property type="match status" value="1"/>
</dbReference>
<dbReference type="PANTHER" id="PTHR14149">
    <property type="entry name" value="RAS GTPASE-ACTIVATING PROTEIN WITH IQ MOTIF"/>
    <property type="match status" value="1"/>
</dbReference>
<feature type="compositionally biased region" description="Polar residues" evidence="2">
    <location>
        <begin position="123"/>
        <end position="140"/>
    </location>
</feature>
<feature type="domain" description="Ras-GAP" evidence="3">
    <location>
        <begin position="1105"/>
        <end position="1334"/>
    </location>
</feature>
<dbReference type="GO" id="GO:0005516">
    <property type="term" value="F:calmodulin binding"/>
    <property type="evidence" value="ECO:0007669"/>
    <property type="project" value="TreeGrafter"/>
</dbReference>
<dbReference type="GO" id="GO:0005096">
    <property type="term" value="F:GTPase activator activity"/>
    <property type="evidence" value="ECO:0007669"/>
    <property type="project" value="TreeGrafter"/>
</dbReference>
<dbReference type="PANTHER" id="PTHR14149:SF14">
    <property type="entry name" value="CALPONIN-HOMOLOGY (CH) DOMAIN-CONTAINING PROTEIN"/>
    <property type="match status" value="1"/>
</dbReference>
<evidence type="ECO:0000313" key="5">
    <source>
        <dbReference type="EMBL" id="KAF1930575.1"/>
    </source>
</evidence>
<protein>
    <recommendedName>
        <fullName evidence="7">Ras GTPase activating protein-like protein</fullName>
    </recommendedName>
</protein>
<evidence type="ECO:0008006" key="7">
    <source>
        <dbReference type="Google" id="ProtNLM"/>
    </source>
</evidence>
<dbReference type="SMART" id="SM00015">
    <property type="entry name" value="IQ"/>
    <property type="match status" value="10"/>
</dbReference>
<feature type="region of interest" description="Disordered" evidence="2">
    <location>
        <begin position="1"/>
        <end position="169"/>
    </location>
</feature>
<dbReference type="SUPFAM" id="SSF48350">
    <property type="entry name" value="GTPase activation domain, GAP"/>
    <property type="match status" value="1"/>
</dbReference>
<dbReference type="Pfam" id="PF00616">
    <property type="entry name" value="RasGAP"/>
    <property type="match status" value="1"/>
</dbReference>
<keyword evidence="6" id="KW-1185">Reference proteome</keyword>
<dbReference type="PROSITE" id="PS50018">
    <property type="entry name" value="RAS_GTPASE_ACTIV_2"/>
    <property type="match status" value="1"/>
</dbReference>
<gene>
    <name evidence="5" type="ORF">M421DRAFT_3614</name>
</gene>
<dbReference type="GeneID" id="54347328"/>
<dbReference type="CDD" id="cd05127">
    <property type="entry name" value="RasGAP_IQGAP_like"/>
    <property type="match status" value="1"/>
</dbReference>
<dbReference type="SUPFAM" id="SSF143885">
    <property type="entry name" value="RGC domain-like"/>
    <property type="match status" value="1"/>
</dbReference>
<dbReference type="Proteomes" id="UP000800082">
    <property type="component" value="Unassembled WGS sequence"/>
</dbReference>
<evidence type="ECO:0000256" key="2">
    <source>
        <dbReference type="SAM" id="MobiDB-lite"/>
    </source>
</evidence>
<dbReference type="InterPro" id="IPR000593">
    <property type="entry name" value="RasGAP_C"/>
</dbReference>
<dbReference type="SMART" id="SM00323">
    <property type="entry name" value="RasGAP"/>
    <property type="match status" value="1"/>
</dbReference>
<dbReference type="InterPro" id="IPR001936">
    <property type="entry name" value="RasGAP_dom"/>
</dbReference>
<accession>A0A6A5RQF5</accession>
<dbReference type="GO" id="GO:0051015">
    <property type="term" value="F:actin filament binding"/>
    <property type="evidence" value="ECO:0007669"/>
    <property type="project" value="TreeGrafter"/>
</dbReference>
<dbReference type="EMBL" id="ML978963">
    <property type="protein sequence ID" value="KAF1930575.1"/>
    <property type="molecule type" value="Genomic_DNA"/>
</dbReference>
<dbReference type="RefSeq" id="XP_033450823.1">
    <property type="nucleotide sequence ID" value="XM_033589680.1"/>
</dbReference>
<dbReference type="GO" id="GO:0005938">
    <property type="term" value="C:cell cortex"/>
    <property type="evidence" value="ECO:0007669"/>
    <property type="project" value="TreeGrafter"/>
</dbReference>
<dbReference type="InterPro" id="IPR008936">
    <property type="entry name" value="Rho_GTPase_activation_prot"/>
</dbReference>
<feature type="compositionally biased region" description="Low complexity" evidence="2">
    <location>
        <begin position="41"/>
        <end position="51"/>
    </location>
</feature>
<dbReference type="GO" id="GO:1903479">
    <property type="term" value="P:mitotic actomyosin contractile ring assembly actin filament organization"/>
    <property type="evidence" value="ECO:0007669"/>
    <property type="project" value="TreeGrafter"/>
</dbReference>
<dbReference type="InterPro" id="IPR000048">
    <property type="entry name" value="IQ_motif_EF-hand-BS"/>
</dbReference>
<dbReference type="Pfam" id="PF00307">
    <property type="entry name" value="CH"/>
    <property type="match status" value="1"/>
</dbReference>
<evidence type="ECO:0000259" key="3">
    <source>
        <dbReference type="PROSITE" id="PS50018"/>
    </source>
</evidence>